<dbReference type="Gene3D" id="1.10.3730.20">
    <property type="match status" value="2"/>
</dbReference>
<protein>
    <submittedName>
        <fullName evidence="9">EamA family transporter</fullName>
    </submittedName>
</protein>
<dbReference type="PANTHER" id="PTHR32322">
    <property type="entry name" value="INNER MEMBRANE TRANSPORTER"/>
    <property type="match status" value="1"/>
</dbReference>
<feature type="domain" description="EamA" evidence="8">
    <location>
        <begin position="7"/>
        <end position="130"/>
    </location>
</feature>
<accession>A0A4P6F0H2</accession>
<feature type="domain" description="EamA" evidence="8">
    <location>
        <begin position="144"/>
        <end position="288"/>
    </location>
</feature>
<feature type="transmembrane region" description="Helical" evidence="7">
    <location>
        <begin position="175"/>
        <end position="194"/>
    </location>
</feature>
<dbReference type="InterPro" id="IPR050638">
    <property type="entry name" value="AA-Vitamin_Transporters"/>
</dbReference>
<dbReference type="OrthoDB" id="9812521at2"/>
<dbReference type="GO" id="GO:0016020">
    <property type="term" value="C:membrane"/>
    <property type="evidence" value="ECO:0007669"/>
    <property type="project" value="UniProtKB-SubCell"/>
</dbReference>
<feature type="transmembrane region" description="Helical" evidence="7">
    <location>
        <begin position="33"/>
        <end position="53"/>
    </location>
</feature>
<organism evidence="9 10">
    <name type="scientific">Xylanimonas protaetiae</name>
    <dbReference type="NCBI Taxonomy" id="2509457"/>
    <lineage>
        <taxon>Bacteria</taxon>
        <taxon>Bacillati</taxon>
        <taxon>Actinomycetota</taxon>
        <taxon>Actinomycetes</taxon>
        <taxon>Micrococcales</taxon>
        <taxon>Promicromonosporaceae</taxon>
        <taxon>Xylanimonas</taxon>
    </lineage>
</organism>
<evidence type="ECO:0000256" key="3">
    <source>
        <dbReference type="ARBA" id="ARBA00022692"/>
    </source>
</evidence>
<feature type="transmembrane region" description="Helical" evidence="7">
    <location>
        <begin position="86"/>
        <end position="107"/>
    </location>
</feature>
<name>A0A4P6F0H2_9MICO</name>
<evidence type="ECO:0000313" key="10">
    <source>
        <dbReference type="Proteomes" id="UP000292118"/>
    </source>
</evidence>
<dbReference type="RefSeq" id="WP_129186089.1">
    <property type="nucleotide sequence ID" value="NZ_CP035493.1"/>
</dbReference>
<dbReference type="EMBL" id="CP035493">
    <property type="protein sequence ID" value="QAY68686.1"/>
    <property type="molecule type" value="Genomic_DNA"/>
</dbReference>
<feature type="transmembrane region" description="Helical" evidence="7">
    <location>
        <begin position="114"/>
        <end position="130"/>
    </location>
</feature>
<evidence type="ECO:0000256" key="1">
    <source>
        <dbReference type="ARBA" id="ARBA00004141"/>
    </source>
</evidence>
<proteinExistence type="inferred from homology"/>
<dbReference type="AlphaFoldDB" id="A0A4P6F0H2"/>
<reference evidence="9 10" key="1">
    <citation type="submission" date="2019-01" db="EMBL/GenBank/DDBJ databases">
        <title>Genome sequencing of strain FW10M-9.</title>
        <authorList>
            <person name="Heo J."/>
            <person name="Kim S.-J."/>
            <person name="Kim J.-S."/>
            <person name="Hong S.-B."/>
            <person name="Kwon S.-W."/>
        </authorList>
    </citation>
    <scope>NUCLEOTIDE SEQUENCE [LARGE SCALE GENOMIC DNA]</scope>
    <source>
        <strain evidence="9 10">FW10M-9</strain>
    </source>
</reference>
<dbReference type="PANTHER" id="PTHR32322:SF9">
    <property type="entry name" value="AMINO-ACID METABOLITE EFFLUX PUMP-RELATED"/>
    <property type="match status" value="1"/>
</dbReference>
<evidence type="ECO:0000256" key="7">
    <source>
        <dbReference type="SAM" id="Phobius"/>
    </source>
</evidence>
<evidence type="ECO:0000313" key="9">
    <source>
        <dbReference type="EMBL" id="QAY68686.1"/>
    </source>
</evidence>
<gene>
    <name evidence="9" type="ORF">ET471_00360</name>
</gene>
<keyword evidence="3 7" id="KW-0812">Transmembrane</keyword>
<evidence type="ECO:0000256" key="4">
    <source>
        <dbReference type="ARBA" id="ARBA00022989"/>
    </source>
</evidence>
<comment type="similarity">
    <text evidence="2">Belongs to the EamA transporter family.</text>
</comment>
<feature type="transmembrane region" description="Helical" evidence="7">
    <location>
        <begin position="60"/>
        <end position="80"/>
    </location>
</feature>
<comment type="subcellular location">
    <subcellularLocation>
        <location evidence="1">Membrane</location>
        <topology evidence="1">Multi-pass membrane protein</topology>
    </subcellularLocation>
</comment>
<sequence length="310" mass="32111">MPVTHRLLAVAVAVLWGVNFVAIDAALDQFPPMLAVALRFALLAVPTVLLVPWPRVPVRWWLLYGAGFGVLQFLFLYAGMAAGMPAGLASLVLQCSAPFTVLLGAVLLREPLRARQLAGIAVAVAGLVVVGRERSAATGLVPFLLVVAGGLGWAFGNLGNRLAVAGRPDVKPLHLVLWMSVVPPVPMLAASLAFDGPTAIGDSFATLGTRTGLLAVLGMAYTVVLGTLLGSGLWTALMARHPAGRVAPYSMLVPVVGITAAWLLLGETPTWTELAGSALVVAGVLGASTRGRTPPARAVETARTASTARR</sequence>
<evidence type="ECO:0000259" key="8">
    <source>
        <dbReference type="Pfam" id="PF00892"/>
    </source>
</evidence>
<dbReference type="InterPro" id="IPR000620">
    <property type="entry name" value="EamA_dom"/>
</dbReference>
<feature type="transmembrane region" description="Helical" evidence="7">
    <location>
        <begin position="7"/>
        <end position="27"/>
    </location>
</feature>
<keyword evidence="10" id="KW-1185">Reference proteome</keyword>
<dbReference type="InterPro" id="IPR037185">
    <property type="entry name" value="EmrE-like"/>
</dbReference>
<evidence type="ECO:0000256" key="2">
    <source>
        <dbReference type="ARBA" id="ARBA00007362"/>
    </source>
</evidence>
<feature type="transmembrane region" description="Helical" evidence="7">
    <location>
        <begin position="136"/>
        <end position="155"/>
    </location>
</feature>
<feature type="transmembrane region" description="Helical" evidence="7">
    <location>
        <begin position="246"/>
        <end position="265"/>
    </location>
</feature>
<evidence type="ECO:0000256" key="5">
    <source>
        <dbReference type="ARBA" id="ARBA00023136"/>
    </source>
</evidence>
<feature type="transmembrane region" description="Helical" evidence="7">
    <location>
        <begin position="271"/>
        <end position="288"/>
    </location>
</feature>
<evidence type="ECO:0000256" key="6">
    <source>
        <dbReference type="SAM" id="MobiDB-lite"/>
    </source>
</evidence>
<keyword evidence="5 7" id="KW-0472">Membrane</keyword>
<dbReference type="KEGG" id="xya:ET471_00360"/>
<keyword evidence="4 7" id="KW-1133">Transmembrane helix</keyword>
<feature type="region of interest" description="Disordered" evidence="6">
    <location>
        <begin position="290"/>
        <end position="310"/>
    </location>
</feature>
<feature type="transmembrane region" description="Helical" evidence="7">
    <location>
        <begin position="214"/>
        <end position="234"/>
    </location>
</feature>
<dbReference type="SUPFAM" id="SSF103481">
    <property type="entry name" value="Multidrug resistance efflux transporter EmrE"/>
    <property type="match status" value="2"/>
</dbReference>
<dbReference type="Proteomes" id="UP000292118">
    <property type="component" value="Chromosome"/>
</dbReference>
<dbReference type="Pfam" id="PF00892">
    <property type="entry name" value="EamA"/>
    <property type="match status" value="2"/>
</dbReference>